<gene>
    <name evidence="8" type="ORF">GS398_04350</name>
</gene>
<keyword evidence="3" id="KW-0732">Signal</keyword>
<evidence type="ECO:0000256" key="4">
    <source>
        <dbReference type="ARBA" id="ARBA00023136"/>
    </source>
</evidence>
<dbReference type="GO" id="GO:0009279">
    <property type="term" value="C:cell outer membrane"/>
    <property type="evidence" value="ECO:0007669"/>
    <property type="project" value="UniProtKB-SubCell"/>
</dbReference>
<dbReference type="InterPro" id="IPR011990">
    <property type="entry name" value="TPR-like_helical_dom_sf"/>
</dbReference>
<protein>
    <submittedName>
        <fullName evidence="8">RagB/SusD family nutrient uptake outer membrane protein</fullName>
    </submittedName>
</protein>
<dbReference type="Pfam" id="PF07980">
    <property type="entry name" value="SusD_RagB"/>
    <property type="match status" value="1"/>
</dbReference>
<organism evidence="8 9">
    <name type="scientific">Hufsiella ginkgonis</name>
    <dbReference type="NCBI Taxonomy" id="2695274"/>
    <lineage>
        <taxon>Bacteria</taxon>
        <taxon>Pseudomonadati</taxon>
        <taxon>Bacteroidota</taxon>
        <taxon>Sphingobacteriia</taxon>
        <taxon>Sphingobacteriales</taxon>
        <taxon>Sphingobacteriaceae</taxon>
        <taxon>Hufsiella</taxon>
    </lineage>
</organism>
<evidence type="ECO:0000313" key="9">
    <source>
        <dbReference type="Proteomes" id="UP000451233"/>
    </source>
</evidence>
<evidence type="ECO:0000259" key="7">
    <source>
        <dbReference type="Pfam" id="PF14322"/>
    </source>
</evidence>
<evidence type="ECO:0000256" key="3">
    <source>
        <dbReference type="ARBA" id="ARBA00022729"/>
    </source>
</evidence>
<feature type="domain" description="RagB/SusD" evidence="6">
    <location>
        <begin position="339"/>
        <end position="568"/>
    </location>
</feature>
<dbReference type="InterPro" id="IPR033985">
    <property type="entry name" value="SusD-like_N"/>
</dbReference>
<dbReference type="Proteomes" id="UP000451233">
    <property type="component" value="Unassembled WGS sequence"/>
</dbReference>
<dbReference type="AlphaFoldDB" id="A0A7K1XUS1"/>
<sequence length="607" mass="66691">MKKFRNILICGASLLMLIVPVSCKKMLESEYRSNLGPEFFQTPDGLRSGIAASYSIMRYFWGSEGFTTSAVAGTDEVIRGGDGDQVFHTYQGLNSQNGTIGGIWNNGYNAINNLNGILEFGPNTSLSATEKVALLAEAKFLRGFFYFLLVQNFGDVPLQTSFNSTPNTTATRAPQKDVYAAIIKDLTEASNELPKLTAVNATKGHAYQAAALALLAKVYLTKGWNAAAREGDGTADFTNAYNTANNLITNKASYGVDLEANYGDIFKEGNEYGKEVLFVSDRNTDPLFSESGYNATTAAVENKDNGLNRFWVCFYTLNRNVNEGITGAPADSKQIMVRDVVNGRPYRRFRPTPYTYDAFNNTGTAAAANTAFDSRYDNTFQKEWICNTPSTQSNTVQTTLSSPLTTRRGGNTVTLTPGVDAAILMPGREVTVAEREAFKGVIIAPSQYDAEWFPTMKKWADATRPHFNDPSDRPVILMRLGEVYLTAAEAAFKLNNLANAANMVNVLRTRAAFRTSGQAAGAVAGMQVTSANITLDFILRERTREMYGEMTRWYDLARTGTLVDRVKLYNSQGGPNIQAFHVLRPIPTGSQLDLLTNRNEFPQNPGY</sequence>
<comment type="subcellular location">
    <subcellularLocation>
        <location evidence="1">Cell outer membrane</location>
    </subcellularLocation>
</comment>
<keyword evidence="5" id="KW-0998">Cell outer membrane</keyword>
<accession>A0A7K1XUS1</accession>
<evidence type="ECO:0000313" key="8">
    <source>
        <dbReference type="EMBL" id="MXV14519.1"/>
    </source>
</evidence>
<proteinExistence type="inferred from homology"/>
<dbReference type="Pfam" id="PF14322">
    <property type="entry name" value="SusD-like_3"/>
    <property type="match status" value="1"/>
</dbReference>
<keyword evidence="9" id="KW-1185">Reference proteome</keyword>
<evidence type="ECO:0000259" key="6">
    <source>
        <dbReference type="Pfam" id="PF07980"/>
    </source>
</evidence>
<feature type="domain" description="SusD-like N-terminal" evidence="7">
    <location>
        <begin position="86"/>
        <end position="220"/>
    </location>
</feature>
<dbReference type="SUPFAM" id="SSF48452">
    <property type="entry name" value="TPR-like"/>
    <property type="match status" value="1"/>
</dbReference>
<comment type="caution">
    <text evidence="8">The sequence shown here is derived from an EMBL/GenBank/DDBJ whole genome shotgun (WGS) entry which is preliminary data.</text>
</comment>
<dbReference type="EMBL" id="WVHS01000001">
    <property type="protein sequence ID" value="MXV14519.1"/>
    <property type="molecule type" value="Genomic_DNA"/>
</dbReference>
<evidence type="ECO:0000256" key="5">
    <source>
        <dbReference type="ARBA" id="ARBA00023237"/>
    </source>
</evidence>
<dbReference type="RefSeq" id="WP_160905485.1">
    <property type="nucleotide sequence ID" value="NZ_WVHS01000001.1"/>
</dbReference>
<comment type="similarity">
    <text evidence="2">Belongs to the SusD family.</text>
</comment>
<evidence type="ECO:0000256" key="2">
    <source>
        <dbReference type="ARBA" id="ARBA00006275"/>
    </source>
</evidence>
<keyword evidence="4" id="KW-0472">Membrane</keyword>
<dbReference type="InterPro" id="IPR012944">
    <property type="entry name" value="SusD_RagB_dom"/>
</dbReference>
<dbReference type="Gene3D" id="1.25.40.390">
    <property type="match status" value="1"/>
</dbReference>
<reference evidence="8 9" key="1">
    <citation type="submission" date="2019-11" db="EMBL/GenBank/DDBJ databases">
        <title>Pedobacter sp. HMF7056 Genome sequencing and assembly.</title>
        <authorList>
            <person name="Kang H."/>
            <person name="Kim H."/>
            <person name="Joh K."/>
        </authorList>
    </citation>
    <scope>NUCLEOTIDE SEQUENCE [LARGE SCALE GENOMIC DNA]</scope>
    <source>
        <strain evidence="8 9">HMF7056</strain>
    </source>
</reference>
<evidence type="ECO:0000256" key="1">
    <source>
        <dbReference type="ARBA" id="ARBA00004442"/>
    </source>
</evidence>
<name>A0A7K1XUS1_9SPHI</name>